<dbReference type="EMBL" id="MCGO01000126">
    <property type="protein sequence ID" value="ORY25670.1"/>
    <property type="molecule type" value="Genomic_DNA"/>
</dbReference>
<dbReference type="PANTHER" id="PTHR45689:SF5">
    <property type="entry name" value="I[[H]] CHANNEL, ISOFORM E"/>
    <property type="match status" value="1"/>
</dbReference>
<sequence>MWLIPFVVAFQPPTLDIEYLSIVITVTIYFFGRLTGFVGWSDKWTEFEDADLFDFYAWTLYRAVGNMFPAAFDPQTPIEQLIQTIYVIISAVIYAVFLGAISSATMSINPSGKLYQHKMEQLNDYVKWKNLSTETELKLFSYYETKYRGKFFEEESLLSEMNESLRAEISLQNTRALLERVPFLKRQYGDGRDEIFLGRLAMALRPQYYVTGDYITKQGDSGHDMFFILHGKVDVSVNGKKMVSLFDGAYIGGRTDNERPTHATVQAAMPSILYRLNYNDFHDILDEFLDMKMRMKPLLMKGRLR</sequence>
<dbReference type="InterPro" id="IPR000595">
    <property type="entry name" value="cNMP-bd_dom"/>
</dbReference>
<dbReference type="AlphaFoldDB" id="A0A1Y2ATQ1"/>
<proteinExistence type="predicted"/>
<dbReference type="SMART" id="SM00100">
    <property type="entry name" value="cNMP"/>
    <property type="match status" value="1"/>
</dbReference>
<evidence type="ECO:0000313" key="3">
    <source>
        <dbReference type="EMBL" id="ORY25670.1"/>
    </source>
</evidence>
<dbReference type="SUPFAM" id="SSF51206">
    <property type="entry name" value="cAMP-binding domain-like"/>
    <property type="match status" value="1"/>
</dbReference>
<feature type="domain" description="Cyclic nucleotide-binding" evidence="2">
    <location>
        <begin position="188"/>
        <end position="302"/>
    </location>
</feature>
<feature type="transmembrane region" description="Helical" evidence="1">
    <location>
        <begin position="20"/>
        <end position="40"/>
    </location>
</feature>
<dbReference type="CDD" id="cd00038">
    <property type="entry name" value="CAP_ED"/>
    <property type="match status" value="1"/>
</dbReference>
<dbReference type="GO" id="GO:0003254">
    <property type="term" value="P:regulation of membrane depolarization"/>
    <property type="evidence" value="ECO:0007669"/>
    <property type="project" value="TreeGrafter"/>
</dbReference>
<reference evidence="3 4" key="1">
    <citation type="submission" date="2016-07" db="EMBL/GenBank/DDBJ databases">
        <title>Pervasive Adenine N6-methylation of Active Genes in Fungi.</title>
        <authorList>
            <consortium name="DOE Joint Genome Institute"/>
            <person name="Mondo S.J."/>
            <person name="Dannebaum R.O."/>
            <person name="Kuo R.C."/>
            <person name="Labutti K."/>
            <person name="Haridas S."/>
            <person name="Kuo A."/>
            <person name="Salamov A."/>
            <person name="Ahrendt S.R."/>
            <person name="Lipzen A."/>
            <person name="Sullivan W."/>
            <person name="Andreopoulos W.B."/>
            <person name="Clum A."/>
            <person name="Lindquist E."/>
            <person name="Daum C."/>
            <person name="Ramamoorthy G.K."/>
            <person name="Gryganskyi A."/>
            <person name="Culley D."/>
            <person name="Magnuson J.K."/>
            <person name="James T.Y."/>
            <person name="O'Malley M.A."/>
            <person name="Stajich J.E."/>
            <person name="Spatafora J.W."/>
            <person name="Visel A."/>
            <person name="Grigoriev I.V."/>
        </authorList>
    </citation>
    <scope>NUCLEOTIDE SEQUENCE [LARGE SCALE GENOMIC DNA]</scope>
    <source>
        <strain evidence="3 4">JEL800</strain>
    </source>
</reference>
<dbReference type="GO" id="GO:0035725">
    <property type="term" value="P:sodium ion transmembrane transport"/>
    <property type="evidence" value="ECO:0007669"/>
    <property type="project" value="TreeGrafter"/>
</dbReference>
<accession>A0A1Y2ATQ1</accession>
<keyword evidence="1" id="KW-0472">Membrane</keyword>
<name>A0A1Y2ATQ1_9FUNG</name>
<protein>
    <submittedName>
        <fullName evidence="3">Camp-binding domain-like protein</fullName>
    </submittedName>
</protein>
<gene>
    <name evidence="3" type="ORF">BCR33DRAFT_747271</name>
</gene>
<keyword evidence="1" id="KW-0812">Transmembrane</keyword>
<dbReference type="Pfam" id="PF00027">
    <property type="entry name" value="cNMP_binding"/>
    <property type="match status" value="1"/>
</dbReference>
<dbReference type="GO" id="GO:0098855">
    <property type="term" value="C:HCN channel complex"/>
    <property type="evidence" value="ECO:0007669"/>
    <property type="project" value="TreeGrafter"/>
</dbReference>
<dbReference type="PROSITE" id="PS50042">
    <property type="entry name" value="CNMP_BINDING_3"/>
    <property type="match status" value="1"/>
</dbReference>
<evidence type="ECO:0000259" key="2">
    <source>
        <dbReference type="PROSITE" id="PS50042"/>
    </source>
</evidence>
<dbReference type="Gene3D" id="2.60.120.10">
    <property type="entry name" value="Jelly Rolls"/>
    <property type="match status" value="1"/>
</dbReference>
<evidence type="ECO:0000313" key="4">
    <source>
        <dbReference type="Proteomes" id="UP000193642"/>
    </source>
</evidence>
<dbReference type="OrthoDB" id="2152421at2759"/>
<comment type="caution">
    <text evidence="3">The sequence shown here is derived from an EMBL/GenBank/DDBJ whole genome shotgun (WGS) entry which is preliminary data.</text>
</comment>
<dbReference type="Proteomes" id="UP000193642">
    <property type="component" value="Unassembled WGS sequence"/>
</dbReference>
<evidence type="ECO:0000256" key="1">
    <source>
        <dbReference type="SAM" id="Phobius"/>
    </source>
</evidence>
<organism evidence="3 4">
    <name type="scientific">Rhizoclosmatium globosum</name>
    <dbReference type="NCBI Taxonomy" id="329046"/>
    <lineage>
        <taxon>Eukaryota</taxon>
        <taxon>Fungi</taxon>
        <taxon>Fungi incertae sedis</taxon>
        <taxon>Chytridiomycota</taxon>
        <taxon>Chytridiomycota incertae sedis</taxon>
        <taxon>Chytridiomycetes</taxon>
        <taxon>Chytridiales</taxon>
        <taxon>Chytriomycetaceae</taxon>
        <taxon>Rhizoclosmatium</taxon>
    </lineage>
</organism>
<keyword evidence="4" id="KW-1185">Reference proteome</keyword>
<dbReference type="InterPro" id="IPR051413">
    <property type="entry name" value="K/Na_HCN_channel"/>
</dbReference>
<feature type="transmembrane region" description="Helical" evidence="1">
    <location>
        <begin position="84"/>
        <end position="108"/>
    </location>
</feature>
<dbReference type="InterPro" id="IPR014710">
    <property type="entry name" value="RmlC-like_jellyroll"/>
</dbReference>
<dbReference type="Gene3D" id="1.10.287.630">
    <property type="entry name" value="Helix hairpin bin"/>
    <property type="match status" value="1"/>
</dbReference>
<dbReference type="InterPro" id="IPR018490">
    <property type="entry name" value="cNMP-bd_dom_sf"/>
</dbReference>
<dbReference type="GO" id="GO:0005249">
    <property type="term" value="F:voltage-gated potassium channel activity"/>
    <property type="evidence" value="ECO:0007669"/>
    <property type="project" value="TreeGrafter"/>
</dbReference>
<dbReference type="PANTHER" id="PTHR45689">
    <property type="entry name" value="I[[H]] CHANNEL, ISOFORM E"/>
    <property type="match status" value="1"/>
</dbReference>
<keyword evidence="1" id="KW-1133">Transmembrane helix</keyword>